<keyword evidence="5" id="KW-1185">Reference proteome</keyword>
<keyword evidence="1 2" id="KW-0238">DNA-binding</keyword>
<dbReference type="EMBL" id="UGRY01000002">
    <property type="protein sequence ID" value="SUA80856.1"/>
    <property type="molecule type" value="Genomic_DNA"/>
</dbReference>
<sequence length="196" mass="20980">MKAEAMAVEQRKERADAARNRRAILDATRALLAEHGADAVTMDRVAAAAGVGKGTIFHRFGSRAGLLYELLAEPAETLMAAIADGPPPLGPGAPAGERLLAFFDAMTVVMAENVELTAASAHMPPHPRVAEFHGTWDRHITALLREVRPDIDADSVARLLFSAVGSDVARAMVRNGETDRLRAAVRDMVTAVLRQP</sequence>
<evidence type="ECO:0000313" key="4">
    <source>
        <dbReference type="EMBL" id="SUA80856.1"/>
    </source>
</evidence>
<evidence type="ECO:0000256" key="2">
    <source>
        <dbReference type="PROSITE-ProRule" id="PRU00335"/>
    </source>
</evidence>
<dbReference type="InterPro" id="IPR036271">
    <property type="entry name" value="Tet_transcr_reg_TetR-rel_C_sf"/>
</dbReference>
<reference evidence="4 5" key="1">
    <citation type="submission" date="2018-06" db="EMBL/GenBank/DDBJ databases">
        <authorList>
            <consortium name="Pathogen Informatics"/>
            <person name="Doyle S."/>
        </authorList>
    </citation>
    <scope>NUCLEOTIDE SEQUENCE [LARGE SCALE GENOMIC DNA]</scope>
    <source>
        <strain evidence="4 5">NCTC1934</strain>
    </source>
</reference>
<dbReference type="PANTHER" id="PTHR30055:SF209">
    <property type="entry name" value="POSSIBLE TRANSCRIPTIONAL REGULATORY PROTEIN (PROBABLY TETR-FAMILY)"/>
    <property type="match status" value="1"/>
</dbReference>
<dbReference type="InterPro" id="IPR001647">
    <property type="entry name" value="HTH_TetR"/>
</dbReference>
<organism evidence="4 5">
    <name type="scientific">Nocardia otitidiscaviarum</name>
    <dbReference type="NCBI Taxonomy" id="1823"/>
    <lineage>
        <taxon>Bacteria</taxon>
        <taxon>Bacillati</taxon>
        <taxon>Actinomycetota</taxon>
        <taxon>Actinomycetes</taxon>
        <taxon>Mycobacteriales</taxon>
        <taxon>Nocardiaceae</taxon>
        <taxon>Nocardia</taxon>
    </lineage>
</organism>
<evidence type="ECO:0000256" key="1">
    <source>
        <dbReference type="ARBA" id="ARBA00023125"/>
    </source>
</evidence>
<dbReference type="SUPFAM" id="SSF46689">
    <property type="entry name" value="Homeodomain-like"/>
    <property type="match status" value="1"/>
</dbReference>
<dbReference type="Gene3D" id="1.10.357.10">
    <property type="entry name" value="Tetracycline Repressor, domain 2"/>
    <property type="match status" value="1"/>
</dbReference>
<dbReference type="PANTHER" id="PTHR30055">
    <property type="entry name" value="HTH-TYPE TRANSCRIPTIONAL REGULATOR RUTR"/>
    <property type="match status" value="1"/>
</dbReference>
<name>A0A378YUJ5_9NOCA</name>
<dbReference type="GO" id="GO:0003700">
    <property type="term" value="F:DNA-binding transcription factor activity"/>
    <property type="evidence" value="ECO:0007669"/>
    <property type="project" value="TreeGrafter"/>
</dbReference>
<accession>A0A378YUJ5</accession>
<dbReference type="STRING" id="1406858.GCA_000710895_06556"/>
<evidence type="ECO:0000313" key="5">
    <source>
        <dbReference type="Proteomes" id="UP000255467"/>
    </source>
</evidence>
<dbReference type="Proteomes" id="UP000255467">
    <property type="component" value="Unassembled WGS sequence"/>
</dbReference>
<dbReference type="PROSITE" id="PS50977">
    <property type="entry name" value="HTH_TETR_2"/>
    <property type="match status" value="1"/>
</dbReference>
<dbReference type="AlphaFoldDB" id="A0A378YUJ5"/>
<dbReference type="GO" id="GO:0000976">
    <property type="term" value="F:transcription cis-regulatory region binding"/>
    <property type="evidence" value="ECO:0007669"/>
    <property type="project" value="TreeGrafter"/>
</dbReference>
<proteinExistence type="predicted"/>
<dbReference type="SUPFAM" id="SSF48498">
    <property type="entry name" value="Tetracyclin repressor-like, C-terminal domain"/>
    <property type="match status" value="1"/>
</dbReference>
<dbReference type="InterPro" id="IPR009057">
    <property type="entry name" value="Homeodomain-like_sf"/>
</dbReference>
<feature type="DNA-binding region" description="H-T-H motif" evidence="2">
    <location>
        <begin position="41"/>
        <end position="60"/>
    </location>
</feature>
<gene>
    <name evidence="4" type="primary">bm3R1_3</name>
    <name evidence="4" type="ORF">NCTC1934_04485</name>
</gene>
<dbReference type="Pfam" id="PF00440">
    <property type="entry name" value="TetR_N"/>
    <property type="match status" value="1"/>
</dbReference>
<dbReference type="InterPro" id="IPR050109">
    <property type="entry name" value="HTH-type_TetR-like_transc_reg"/>
</dbReference>
<dbReference type="PRINTS" id="PR00455">
    <property type="entry name" value="HTHTETR"/>
</dbReference>
<evidence type="ECO:0000259" key="3">
    <source>
        <dbReference type="PROSITE" id="PS50977"/>
    </source>
</evidence>
<protein>
    <submittedName>
        <fullName evidence="4">HTH-type transcriptional repressor Bm3R1</fullName>
    </submittedName>
</protein>
<feature type="domain" description="HTH tetR-type" evidence="3">
    <location>
        <begin position="18"/>
        <end position="78"/>
    </location>
</feature>